<evidence type="ECO:0000256" key="1">
    <source>
        <dbReference type="SAM" id="Phobius"/>
    </source>
</evidence>
<feature type="transmembrane region" description="Helical" evidence="1">
    <location>
        <begin position="181"/>
        <end position="211"/>
    </location>
</feature>
<proteinExistence type="predicted"/>
<feature type="transmembrane region" description="Helical" evidence="1">
    <location>
        <begin position="232"/>
        <end position="254"/>
    </location>
</feature>
<dbReference type="OrthoDB" id="687732at2759"/>
<feature type="transmembrane region" description="Helical" evidence="1">
    <location>
        <begin position="27"/>
        <end position="52"/>
    </location>
</feature>
<dbReference type="EMBL" id="CM010718">
    <property type="protein sequence ID" value="RZC58570.1"/>
    <property type="molecule type" value="Genomic_DNA"/>
</dbReference>
<keyword evidence="3" id="KW-1185">Reference proteome</keyword>
<keyword evidence="1" id="KW-0812">Transmembrane</keyword>
<keyword evidence="1" id="KW-0472">Membrane</keyword>
<keyword evidence="1" id="KW-1133">Transmembrane helix</keyword>
<sequence length="336" mass="37372">MEEMASVPMERTSKIMRRSIHTYLKNYQYFTSTTSLLIFPVSVAVLISQAIIPSSLFLLPTLYTRFQAIFYAAGFPESLQFFSILNLKLSQTICSSIFTLPFTLSFLLLAKSSIIRALHRQNTSSLPPTSSSIFSLCYPLLITHLCNSFMIFAANASALALLFLTFNVIDAFGYTSTNYLLFFSAVGAVVYSVILANTIITCNVASIVSGMENCSGYLAFLKASILMRGRHSTALLLALPFNLGLAAIEALFQYRVVSLFLSSGEFTSLMALEGLVIAYLYSILILLDTITSWEFFNSCKSRMETVDKYYYLVQLLPEEDEEGGAFTCAKNLDYLP</sequence>
<reference evidence="2 3" key="1">
    <citation type="journal article" date="2018" name="Science">
        <title>The opium poppy genome and morphinan production.</title>
        <authorList>
            <person name="Guo L."/>
            <person name="Winzer T."/>
            <person name="Yang X."/>
            <person name="Li Y."/>
            <person name="Ning Z."/>
            <person name="He Z."/>
            <person name="Teodor R."/>
            <person name="Lu Y."/>
            <person name="Bowser T.A."/>
            <person name="Graham I.A."/>
            <person name="Ye K."/>
        </authorList>
    </citation>
    <scope>NUCLEOTIDE SEQUENCE [LARGE SCALE GENOMIC DNA]</scope>
    <source>
        <strain evidence="3">cv. HN1</strain>
        <tissue evidence="2">Leaves</tissue>
    </source>
</reference>
<evidence type="ECO:0000313" key="2">
    <source>
        <dbReference type="EMBL" id="RZC58570.1"/>
    </source>
</evidence>
<accession>A0A4Y7JEZ1</accession>
<dbReference type="Gramene" id="RZC58570">
    <property type="protein sequence ID" value="RZC58570"/>
    <property type="gene ID" value="C5167_005875"/>
</dbReference>
<dbReference type="PANTHER" id="PTHR33133">
    <property type="entry name" value="OS08G0107100 PROTEIN-RELATED"/>
    <property type="match status" value="1"/>
</dbReference>
<gene>
    <name evidence="2" type="ORF">C5167_005875</name>
</gene>
<feature type="transmembrane region" description="Helical" evidence="1">
    <location>
        <begin position="149"/>
        <end position="169"/>
    </location>
</feature>
<organism evidence="2 3">
    <name type="scientific">Papaver somniferum</name>
    <name type="common">Opium poppy</name>
    <dbReference type="NCBI Taxonomy" id="3469"/>
    <lineage>
        <taxon>Eukaryota</taxon>
        <taxon>Viridiplantae</taxon>
        <taxon>Streptophyta</taxon>
        <taxon>Embryophyta</taxon>
        <taxon>Tracheophyta</taxon>
        <taxon>Spermatophyta</taxon>
        <taxon>Magnoliopsida</taxon>
        <taxon>Ranunculales</taxon>
        <taxon>Papaveraceae</taxon>
        <taxon>Papaveroideae</taxon>
        <taxon>Papaver</taxon>
    </lineage>
</organism>
<feature type="transmembrane region" description="Helical" evidence="1">
    <location>
        <begin position="89"/>
        <end position="110"/>
    </location>
</feature>
<name>A0A4Y7JEZ1_PAPSO</name>
<evidence type="ECO:0000313" key="3">
    <source>
        <dbReference type="Proteomes" id="UP000316621"/>
    </source>
</evidence>
<dbReference type="AlphaFoldDB" id="A0A4Y7JEZ1"/>
<dbReference type="Proteomes" id="UP000316621">
    <property type="component" value="Chromosome 4"/>
</dbReference>
<feature type="transmembrane region" description="Helical" evidence="1">
    <location>
        <begin position="266"/>
        <end position="287"/>
    </location>
</feature>
<dbReference type="PANTHER" id="PTHR33133:SF3">
    <property type="entry name" value="TRANSMEMBRANE PROTEIN"/>
    <property type="match status" value="1"/>
</dbReference>
<protein>
    <submittedName>
        <fullName evidence="2">Uncharacterized protein</fullName>
    </submittedName>
</protein>
<dbReference type="OMA" id="KPLLITY"/>